<reference evidence="2" key="1">
    <citation type="journal article" date="2019" name="Int. J. Syst. Evol. Microbiol.">
        <title>The Global Catalogue of Microorganisms (GCM) 10K type strain sequencing project: providing services to taxonomists for standard genome sequencing and annotation.</title>
        <authorList>
            <consortium name="The Broad Institute Genomics Platform"/>
            <consortium name="The Broad Institute Genome Sequencing Center for Infectious Disease"/>
            <person name="Wu L."/>
            <person name="Ma J."/>
        </authorList>
    </citation>
    <scope>NUCLEOTIDE SEQUENCE [LARGE SCALE GENOMIC DNA]</scope>
    <source>
        <strain evidence="2">CGMCC 1.15111</strain>
    </source>
</reference>
<evidence type="ECO:0000313" key="1">
    <source>
        <dbReference type="EMBL" id="GHE52216.1"/>
    </source>
</evidence>
<sequence>MTMKNIKIIRISRSGYKYRIGTLVKTELKGLITKEVCFIKELGIARSTYYRDKNIKMTDKAVIPEIRLQIYAIALGVRMDELLNYRVSLVEAQRATKRKEKLNQTLIRYNLSSNF</sequence>
<evidence type="ECO:0008006" key="3">
    <source>
        <dbReference type="Google" id="ProtNLM"/>
    </source>
</evidence>
<organism evidence="1 2">
    <name type="scientific">Roseivirga thermotolerans</name>
    <dbReference type="NCBI Taxonomy" id="1758176"/>
    <lineage>
        <taxon>Bacteria</taxon>
        <taxon>Pseudomonadati</taxon>
        <taxon>Bacteroidota</taxon>
        <taxon>Cytophagia</taxon>
        <taxon>Cytophagales</taxon>
        <taxon>Roseivirgaceae</taxon>
        <taxon>Roseivirga</taxon>
    </lineage>
</organism>
<accession>A0ABQ3I3T5</accession>
<evidence type="ECO:0000313" key="2">
    <source>
        <dbReference type="Proteomes" id="UP000658258"/>
    </source>
</evidence>
<keyword evidence="2" id="KW-1185">Reference proteome</keyword>
<name>A0ABQ3I3T5_9BACT</name>
<dbReference type="EMBL" id="BNAG01000001">
    <property type="protein sequence ID" value="GHE52216.1"/>
    <property type="molecule type" value="Genomic_DNA"/>
</dbReference>
<protein>
    <recommendedName>
        <fullName evidence="3">HTH cro/C1-type domain-containing protein</fullName>
    </recommendedName>
</protein>
<comment type="caution">
    <text evidence="1">The sequence shown here is derived from an EMBL/GenBank/DDBJ whole genome shotgun (WGS) entry which is preliminary data.</text>
</comment>
<dbReference type="Proteomes" id="UP000658258">
    <property type="component" value="Unassembled WGS sequence"/>
</dbReference>
<gene>
    <name evidence="1" type="ORF">GCM10011340_03060</name>
</gene>
<proteinExistence type="predicted"/>